<feature type="transmembrane region" description="Helical" evidence="1">
    <location>
        <begin position="112"/>
        <end position="130"/>
    </location>
</feature>
<dbReference type="EMBL" id="CP138333">
    <property type="protein sequence ID" value="WZX29826.1"/>
    <property type="molecule type" value="Genomic_DNA"/>
</dbReference>
<proteinExistence type="predicted"/>
<keyword evidence="1" id="KW-0472">Membrane</keyword>
<feature type="transmembrane region" description="Helical" evidence="1">
    <location>
        <begin position="56"/>
        <end position="75"/>
    </location>
</feature>
<accession>A0ABZ3CIF3</accession>
<reference evidence="3" key="1">
    <citation type="submission" date="2023-10" db="EMBL/GenBank/DDBJ databases">
        <title>Genome analysis and identification of Salinococcus sp. Bachu38 nov., a PGPR from the rhizosphere of Tamarix.</title>
        <authorList>
            <person name="Liang Z."/>
            <person name="Zhang X."/>
            <person name="Jia J."/>
            <person name="Chen X."/>
            <person name="Wang Y."/>
            <person name="Wang Q."/>
            <person name="Wang R."/>
        </authorList>
    </citation>
    <scope>NUCLEOTIDE SEQUENCE [LARGE SCALE GENOMIC DNA]</scope>
    <source>
        <strain evidence="3">Bachu38</strain>
    </source>
</reference>
<feature type="transmembrane region" description="Helical" evidence="1">
    <location>
        <begin position="6"/>
        <end position="23"/>
    </location>
</feature>
<organism evidence="2 3">
    <name type="scientific">Salinicoccus bachuensis</name>
    <dbReference type="NCBI Taxonomy" id="3136731"/>
    <lineage>
        <taxon>Bacteria</taxon>
        <taxon>Bacillati</taxon>
        <taxon>Bacillota</taxon>
        <taxon>Bacilli</taxon>
        <taxon>Bacillales</taxon>
        <taxon>Staphylococcaceae</taxon>
        <taxon>Salinicoccus</taxon>
    </lineage>
</organism>
<dbReference type="Proteomes" id="UP001455384">
    <property type="component" value="Chromosome"/>
</dbReference>
<dbReference type="RefSeq" id="WP_342388362.1">
    <property type="nucleotide sequence ID" value="NZ_CP138333.2"/>
</dbReference>
<protein>
    <submittedName>
        <fullName evidence="2">Uncharacterized protein</fullName>
    </submittedName>
</protein>
<feature type="transmembrane region" description="Helical" evidence="1">
    <location>
        <begin position="81"/>
        <end position="100"/>
    </location>
</feature>
<sequence length="238" mass="27440">MIFTLTYILLAGILIQNFYTHFFSEKRNYFSFDDRRFTDDDYLKVQDLGIGKIERIFLNIMLVLSIMALSIHLFFDPVLSIWAIASVVGMLLLLNVIVDLKLYTVTYSKSHLFMAGLWMIIIIGGLVVFWNQSVNDVDVEFETDAIAINDEPPIPFDDIDRVEMASGAPEIPFDHNLFGTHLQLHGFIEGEEALYDMNIEDRTSDMLVIVTGNIHTYINDREESTTKEWHETLKTQTE</sequence>
<evidence type="ECO:0000313" key="2">
    <source>
        <dbReference type="EMBL" id="WZX29826.1"/>
    </source>
</evidence>
<keyword evidence="3" id="KW-1185">Reference proteome</keyword>
<name>A0ABZ3CIF3_9STAP</name>
<keyword evidence="1" id="KW-1133">Transmembrane helix</keyword>
<keyword evidence="1" id="KW-0812">Transmembrane</keyword>
<evidence type="ECO:0000313" key="3">
    <source>
        <dbReference type="Proteomes" id="UP001455384"/>
    </source>
</evidence>
<gene>
    <name evidence="2" type="ORF">RQP18_01235</name>
</gene>
<evidence type="ECO:0000256" key="1">
    <source>
        <dbReference type="SAM" id="Phobius"/>
    </source>
</evidence>